<dbReference type="Gene3D" id="2.60.120.40">
    <property type="match status" value="1"/>
</dbReference>
<evidence type="ECO:0000256" key="3">
    <source>
        <dbReference type="ARBA" id="ARBA00022514"/>
    </source>
</evidence>
<comment type="caution">
    <text evidence="7">The sequence shown here is derived from an EMBL/GenBank/DDBJ whole genome shotgun (WGS) entry which is preliminary data.</text>
</comment>
<dbReference type="SMART" id="SM00207">
    <property type="entry name" value="TNF"/>
    <property type="match status" value="1"/>
</dbReference>
<proteinExistence type="inferred from homology"/>
<dbReference type="AlphaFoldDB" id="A0A444UZT7"/>
<keyword evidence="5" id="KW-1133">Transmembrane helix</keyword>
<feature type="transmembrane region" description="Helical" evidence="5">
    <location>
        <begin position="55"/>
        <end position="76"/>
    </location>
</feature>
<evidence type="ECO:0000256" key="5">
    <source>
        <dbReference type="SAM" id="Phobius"/>
    </source>
</evidence>
<keyword evidence="5" id="KW-0812">Transmembrane</keyword>
<accession>A0A444UZT7</accession>
<dbReference type="PRINTS" id="PR01234">
    <property type="entry name" value="TNECROSISFCT"/>
</dbReference>
<dbReference type="Proteomes" id="UP000289886">
    <property type="component" value="Unassembled WGS sequence"/>
</dbReference>
<sequence>MQQNLSYVYPQIFLVDRGGSGGSGAPGPETTALPAWPGLPPQLKQGRGGRGGCTALLLALLLLTMAGLGLGAYYILRLQQELTELRQDSTSTSSRNLTPVLEKQIVFTGLAVEEKETKRMAHLTVKSASRGSETLLWEPVVGKAFTEGMEYRDGALLINETGQYFLYSRLLLRGTTCPRDRAIVHRVFKRSGRYPAAISLLEDRKLSYCSGEHMWTSSSYLAAVVQLQKFDRVSVNVSEPQLVSLDPANTYFGIYKI</sequence>
<keyword evidence="3" id="KW-0202">Cytokine</keyword>
<gene>
    <name evidence="7" type="ORF">EOD39_18831</name>
</gene>
<dbReference type="PANTHER" id="PTHR11471:SF33">
    <property type="entry name" value="TUMOR NECROSIS FACTOR LIGAND SUPERFAMILY MEMBER 6"/>
    <property type="match status" value="1"/>
</dbReference>
<dbReference type="CDD" id="cd00184">
    <property type="entry name" value="TNF"/>
    <property type="match status" value="1"/>
</dbReference>
<dbReference type="PANTHER" id="PTHR11471">
    <property type="entry name" value="TUMOR NECROSIS FACTOR FAMILY MEMBER"/>
    <property type="match status" value="1"/>
</dbReference>
<keyword evidence="4 5" id="KW-0472">Membrane</keyword>
<dbReference type="InterPro" id="IPR006053">
    <property type="entry name" value="TNF"/>
</dbReference>
<dbReference type="GO" id="GO:0006955">
    <property type="term" value="P:immune response"/>
    <property type="evidence" value="ECO:0007669"/>
    <property type="project" value="InterPro"/>
</dbReference>
<dbReference type="Pfam" id="PF00229">
    <property type="entry name" value="TNF"/>
    <property type="match status" value="1"/>
</dbReference>
<dbReference type="GO" id="GO:0005164">
    <property type="term" value="F:tumor necrosis factor receptor binding"/>
    <property type="evidence" value="ECO:0007669"/>
    <property type="project" value="InterPro"/>
</dbReference>
<evidence type="ECO:0000259" key="6">
    <source>
        <dbReference type="PROSITE" id="PS50049"/>
    </source>
</evidence>
<dbReference type="InterPro" id="IPR006052">
    <property type="entry name" value="TNF_dom"/>
</dbReference>
<protein>
    <submittedName>
        <fullName evidence="7">Tumor necrosis factor ligand superfamily member 6</fullName>
    </submittedName>
</protein>
<organism evidence="7 8">
    <name type="scientific">Acipenser ruthenus</name>
    <name type="common">Sterlet sturgeon</name>
    <dbReference type="NCBI Taxonomy" id="7906"/>
    <lineage>
        <taxon>Eukaryota</taxon>
        <taxon>Metazoa</taxon>
        <taxon>Chordata</taxon>
        <taxon>Craniata</taxon>
        <taxon>Vertebrata</taxon>
        <taxon>Euteleostomi</taxon>
        <taxon>Actinopterygii</taxon>
        <taxon>Chondrostei</taxon>
        <taxon>Acipenseriformes</taxon>
        <taxon>Acipenseridae</taxon>
        <taxon>Acipenser</taxon>
    </lineage>
</organism>
<comment type="similarity">
    <text evidence="2">Belongs to the tumor necrosis factor family.</text>
</comment>
<feature type="domain" description="THD" evidence="6">
    <location>
        <begin position="119"/>
        <end position="257"/>
    </location>
</feature>
<dbReference type="GO" id="GO:0005615">
    <property type="term" value="C:extracellular space"/>
    <property type="evidence" value="ECO:0007669"/>
    <property type="project" value="UniProtKB-KW"/>
</dbReference>
<keyword evidence="8" id="KW-1185">Reference proteome</keyword>
<dbReference type="InterPro" id="IPR008983">
    <property type="entry name" value="Tumour_necrosis_fac-like_dom"/>
</dbReference>
<dbReference type="SUPFAM" id="SSF49842">
    <property type="entry name" value="TNF-like"/>
    <property type="match status" value="1"/>
</dbReference>
<evidence type="ECO:0000256" key="1">
    <source>
        <dbReference type="ARBA" id="ARBA00004370"/>
    </source>
</evidence>
<reference evidence="7 8" key="1">
    <citation type="submission" date="2019-01" db="EMBL/GenBank/DDBJ databases">
        <title>Draft Genome and Complete Hox-Cluster Characterization of the Sterlet Sturgeon (Acipenser ruthenus).</title>
        <authorList>
            <person name="Wei Q."/>
        </authorList>
    </citation>
    <scope>NUCLEOTIDE SEQUENCE [LARGE SCALE GENOMIC DNA]</scope>
    <source>
        <strain evidence="7">WHYD16114868_AA</strain>
        <tissue evidence="7">Blood</tissue>
    </source>
</reference>
<evidence type="ECO:0000313" key="7">
    <source>
        <dbReference type="EMBL" id="RXM93670.1"/>
    </source>
</evidence>
<dbReference type="PROSITE" id="PS50049">
    <property type="entry name" value="THD_2"/>
    <property type="match status" value="1"/>
</dbReference>
<evidence type="ECO:0000313" key="8">
    <source>
        <dbReference type="Proteomes" id="UP000289886"/>
    </source>
</evidence>
<evidence type="ECO:0000256" key="4">
    <source>
        <dbReference type="ARBA" id="ARBA00023136"/>
    </source>
</evidence>
<evidence type="ECO:0000256" key="2">
    <source>
        <dbReference type="ARBA" id="ARBA00008670"/>
    </source>
</evidence>
<dbReference type="GO" id="GO:0016020">
    <property type="term" value="C:membrane"/>
    <property type="evidence" value="ECO:0007669"/>
    <property type="project" value="UniProtKB-SubCell"/>
</dbReference>
<dbReference type="EMBL" id="SCEB01004277">
    <property type="protein sequence ID" value="RXM93670.1"/>
    <property type="molecule type" value="Genomic_DNA"/>
</dbReference>
<dbReference type="GO" id="GO:0008625">
    <property type="term" value="P:extrinsic apoptotic signaling pathway via death domain receptors"/>
    <property type="evidence" value="ECO:0007669"/>
    <property type="project" value="TreeGrafter"/>
</dbReference>
<name>A0A444UZT7_ACIRT</name>
<dbReference type="GO" id="GO:0005125">
    <property type="term" value="F:cytokine activity"/>
    <property type="evidence" value="ECO:0007669"/>
    <property type="project" value="UniProtKB-KW"/>
</dbReference>
<dbReference type="GO" id="GO:0043123">
    <property type="term" value="P:positive regulation of canonical NF-kappaB signal transduction"/>
    <property type="evidence" value="ECO:0007669"/>
    <property type="project" value="TreeGrafter"/>
</dbReference>
<comment type="subcellular location">
    <subcellularLocation>
        <location evidence="1">Membrane</location>
    </subcellularLocation>
</comment>